<accession>A0ABU9SES0</accession>
<keyword evidence="1" id="KW-0862">Zinc</keyword>
<comment type="caution">
    <text evidence="3">The sequence shown here is derived from an EMBL/GenBank/DDBJ whole genome shotgun (WGS) entry which is preliminary data.</text>
</comment>
<gene>
    <name evidence="3" type="ORF">VSR33_20525</name>
</gene>
<organism evidence="3 4">
    <name type="scientific">Paraburkholderia guartelaensis</name>
    <dbReference type="NCBI Taxonomy" id="2546446"/>
    <lineage>
        <taxon>Bacteria</taxon>
        <taxon>Pseudomonadati</taxon>
        <taxon>Pseudomonadota</taxon>
        <taxon>Betaproteobacteria</taxon>
        <taxon>Burkholderiales</taxon>
        <taxon>Burkholderiaceae</taxon>
        <taxon>Paraburkholderia</taxon>
    </lineage>
</organism>
<keyword evidence="4" id="KW-1185">Reference proteome</keyword>
<dbReference type="InterPro" id="IPR038500">
    <property type="entry name" value="Antitermination_sf"/>
</dbReference>
<reference evidence="3 4" key="1">
    <citation type="submission" date="2024-01" db="EMBL/GenBank/DDBJ databases">
        <title>The diversity of rhizobia nodulating Mimosa spp. in eleven states of Brazil covering several biomes is determined by host plant, location, and edaphic factors.</title>
        <authorList>
            <person name="Rouws L."/>
            <person name="Barauna A."/>
            <person name="Beukes C."/>
            <person name="De Faria S.M."/>
            <person name="Gross E."/>
            <person name="Dos Reis Junior F.B."/>
            <person name="Simon M."/>
            <person name="Maluk M."/>
            <person name="Odee D.W."/>
            <person name="Kenicer G."/>
            <person name="Young J.P.W."/>
            <person name="Reis V.M."/>
            <person name="Zilli J."/>
            <person name="James E.K."/>
        </authorList>
    </citation>
    <scope>NUCLEOTIDE SEQUENCE [LARGE SCALE GENOMIC DNA]</scope>
    <source>
        <strain evidence="3 4">JPY164</strain>
    </source>
</reference>
<evidence type="ECO:0000259" key="2">
    <source>
        <dbReference type="PROSITE" id="PS51188"/>
    </source>
</evidence>
<evidence type="ECO:0000313" key="4">
    <source>
        <dbReference type="Proteomes" id="UP001390669"/>
    </source>
</evidence>
<proteinExistence type="predicted"/>
<keyword evidence="1" id="KW-0479">Metal-binding</keyword>
<dbReference type="Gene3D" id="1.10.274.110">
    <property type="match status" value="1"/>
</dbReference>
<dbReference type="PROSITE" id="PS51188">
    <property type="entry name" value="ZF_CR"/>
    <property type="match status" value="1"/>
</dbReference>
<dbReference type="Proteomes" id="UP001390669">
    <property type="component" value="Unassembled WGS sequence"/>
</dbReference>
<dbReference type="InterPro" id="IPR001305">
    <property type="entry name" value="HSP_DnaJ_Cys-rich_dom"/>
</dbReference>
<dbReference type="SUPFAM" id="SSF57938">
    <property type="entry name" value="DnaJ/Hsp40 cysteine-rich domain"/>
    <property type="match status" value="1"/>
</dbReference>
<feature type="zinc finger region" description="CR-type" evidence="1">
    <location>
        <begin position="109"/>
        <end position="215"/>
    </location>
</feature>
<dbReference type="RefSeq" id="WP_406952838.1">
    <property type="nucleotide sequence ID" value="NZ_JAYMRW010000008.1"/>
</dbReference>
<dbReference type="CDD" id="cd10719">
    <property type="entry name" value="DnaJ_zf"/>
    <property type="match status" value="1"/>
</dbReference>
<protein>
    <recommendedName>
        <fullName evidence="2">CR-type domain-containing protein</fullName>
    </recommendedName>
</protein>
<evidence type="ECO:0000256" key="1">
    <source>
        <dbReference type="PROSITE-ProRule" id="PRU00546"/>
    </source>
</evidence>
<name>A0ABU9SES0_9BURK</name>
<keyword evidence="1" id="KW-0863">Zinc-finger</keyword>
<dbReference type="InterPro" id="IPR036410">
    <property type="entry name" value="HSP_DnaJ_Cys-rich_dom_sf"/>
</dbReference>
<feature type="domain" description="CR-type" evidence="2">
    <location>
        <begin position="109"/>
        <end position="215"/>
    </location>
</feature>
<evidence type="ECO:0000313" key="3">
    <source>
        <dbReference type="EMBL" id="MEM5449866.1"/>
    </source>
</evidence>
<sequence>MVIVDLKEQAGIAMNARGQLSEPIADPQVTLGALAFANELGRLLWRMKYGQDVRRSGMHRATLLLAKRLREPGRFDRSKFTGVTRAAEKAAAKTGKKVERQISDIIERFARQAIIEWVADLCAACDGRGVTGRGKALAVERIGCPTCGGHGRVCVDEYSIPFAASRNGRGPMIFREYERCPQCHGAGNIVVEISAKGAGRQICGVCGGTGRQPEDHAARARALGVPMAQYRSHWEPYFHAVHALLDALDGAANDTVRRRMQRKRGQ</sequence>
<dbReference type="EMBL" id="JAYMRW010000008">
    <property type="protein sequence ID" value="MEM5449866.1"/>
    <property type="molecule type" value="Genomic_DNA"/>
</dbReference>